<keyword evidence="1 3" id="KW-0996">Nickel insertion</keyword>
<evidence type="ECO:0000313" key="4">
    <source>
        <dbReference type="EMBL" id="NBE08247.1"/>
    </source>
</evidence>
<comment type="subcellular location">
    <subcellularLocation>
        <location evidence="3">Cytoplasm</location>
    </subcellularLocation>
</comment>
<dbReference type="Proteomes" id="UP001517376">
    <property type="component" value="Unassembled WGS sequence"/>
</dbReference>
<organism evidence="4 5">
    <name type="scientific">Paragemmobacter ruber</name>
    <dbReference type="NCBI Taxonomy" id="1985673"/>
    <lineage>
        <taxon>Bacteria</taxon>
        <taxon>Pseudomonadati</taxon>
        <taxon>Pseudomonadota</taxon>
        <taxon>Alphaproteobacteria</taxon>
        <taxon>Rhodobacterales</taxon>
        <taxon>Paracoccaceae</taxon>
        <taxon>Paragemmobacter</taxon>
    </lineage>
</organism>
<dbReference type="PIRSF" id="PIRSF009467">
    <property type="entry name" value="Ureas_acces_UreF"/>
    <property type="match status" value="1"/>
</dbReference>
<evidence type="ECO:0000256" key="3">
    <source>
        <dbReference type="HAMAP-Rule" id="MF_01385"/>
    </source>
</evidence>
<dbReference type="InterPro" id="IPR002639">
    <property type="entry name" value="UreF"/>
</dbReference>
<accession>A0ABW9Y777</accession>
<comment type="caution">
    <text evidence="4">The sequence shown here is derived from an EMBL/GenBank/DDBJ whole genome shotgun (WGS) entry which is preliminary data.</text>
</comment>
<dbReference type="PANTHER" id="PTHR33620">
    <property type="entry name" value="UREASE ACCESSORY PROTEIN F"/>
    <property type="match status" value="1"/>
</dbReference>
<evidence type="ECO:0000313" key="5">
    <source>
        <dbReference type="Proteomes" id="UP001517376"/>
    </source>
</evidence>
<proteinExistence type="inferred from homology"/>
<protein>
    <recommendedName>
        <fullName evidence="3">Urease accessory protein UreF</fullName>
    </recommendedName>
</protein>
<reference evidence="5" key="1">
    <citation type="submission" date="2020-01" db="EMBL/GenBank/DDBJ databases">
        <title>Sphingomonas sp. strain CSW-10.</title>
        <authorList>
            <person name="Chen W.-M."/>
        </authorList>
    </citation>
    <scope>NUCLEOTIDE SEQUENCE [LARGE SCALE GENOMIC DNA]</scope>
    <source>
        <strain evidence="5">CCP-1</strain>
    </source>
</reference>
<dbReference type="PANTHER" id="PTHR33620:SF1">
    <property type="entry name" value="UREASE ACCESSORY PROTEIN F"/>
    <property type="match status" value="1"/>
</dbReference>
<dbReference type="Gene3D" id="1.10.4190.10">
    <property type="entry name" value="Urease accessory protein UreF"/>
    <property type="match status" value="1"/>
</dbReference>
<name>A0ABW9Y777_9RHOB</name>
<comment type="subunit">
    <text evidence="3">UreD, UreF and UreG form a complex that acts as a GTP-hydrolysis-dependent molecular chaperone, activating the urease apoprotein by helping to assemble the nickel containing metallocenter of UreC. The UreE protein probably delivers the nickel.</text>
</comment>
<keyword evidence="2 3" id="KW-0143">Chaperone</keyword>
<comment type="function">
    <text evidence="3">Required for maturation of urease via the functional incorporation of the urease nickel metallocenter.</text>
</comment>
<evidence type="ECO:0000256" key="1">
    <source>
        <dbReference type="ARBA" id="ARBA00022988"/>
    </source>
</evidence>
<dbReference type="HAMAP" id="MF_01385">
    <property type="entry name" value="UreF"/>
    <property type="match status" value="1"/>
</dbReference>
<evidence type="ECO:0000256" key="2">
    <source>
        <dbReference type="ARBA" id="ARBA00023186"/>
    </source>
</evidence>
<keyword evidence="3" id="KW-0963">Cytoplasm</keyword>
<gene>
    <name evidence="3" type="primary">ureF</name>
    <name evidence="4" type="ORF">GU920_11920</name>
</gene>
<keyword evidence="5" id="KW-1185">Reference proteome</keyword>
<comment type="similarity">
    <text evidence="3">Belongs to the UreF family.</text>
</comment>
<sequence length="212" mass="21749">MTTAALMTLVQWLSPAFPTGGFAYSHGMEQVIHDGAIRSGAELERWLSDVLRFGAGRQDALLLSAALEPGADHAALGAFAVALQPSAERLRETSEQGAAFARAVSAVTGVAAEAHPLPVAVGAAARTLGLPKAQVIALYLHAFASNLVSAAVRFVPLGQNEGQAALAALHPLIETLAEGAAAQGITAIESAALGADLAALRHEGMDVRIFKT</sequence>
<dbReference type="InterPro" id="IPR038277">
    <property type="entry name" value="UreF_sf"/>
</dbReference>
<dbReference type="Pfam" id="PF01730">
    <property type="entry name" value="UreF"/>
    <property type="match status" value="1"/>
</dbReference>
<dbReference type="RefSeq" id="WP_161767223.1">
    <property type="nucleotide sequence ID" value="NZ_JAAATW010000002.1"/>
</dbReference>
<dbReference type="EMBL" id="JAAATW010000002">
    <property type="protein sequence ID" value="NBE08247.1"/>
    <property type="molecule type" value="Genomic_DNA"/>
</dbReference>